<gene>
    <name evidence="2" type="ORF">EIH08_09005</name>
</gene>
<evidence type="ECO:0000259" key="1">
    <source>
        <dbReference type="Pfam" id="PF18925"/>
    </source>
</evidence>
<dbReference type="Pfam" id="PF18925">
    <property type="entry name" value="DUF5675"/>
    <property type="match status" value="1"/>
</dbReference>
<dbReference type="EMBL" id="CP034171">
    <property type="protein sequence ID" value="AZI20823.1"/>
    <property type="molecule type" value="Genomic_DNA"/>
</dbReference>
<protein>
    <recommendedName>
        <fullName evidence="1">DUF5675 domain-containing protein</fullName>
    </recommendedName>
</protein>
<dbReference type="Proteomes" id="UP000282297">
    <property type="component" value="Chromosome"/>
</dbReference>
<evidence type="ECO:0000313" key="3">
    <source>
        <dbReference type="Proteomes" id="UP000282297"/>
    </source>
</evidence>
<dbReference type="InterPro" id="IPR043732">
    <property type="entry name" value="DUF5675"/>
</dbReference>
<evidence type="ECO:0000313" key="2">
    <source>
        <dbReference type="EMBL" id="AZI20823.1"/>
    </source>
</evidence>
<sequence length="132" mass="15176">MVLLRKYYQTGTNGRLFLDGREVCSTIELPWKQNARRISCIPEGTYQITLRYTKRYDLHLMVNDVPGRNFILMHAANDAQKELLGCIAPVTKISGPGRGLQSRTALKKILDCVLRHIDRGAEVYLTIKKDWR</sequence>
<reference evidence="3" key="1">
    <citation type="submission" date="2018-11" db="EMBL/GenBank/DDBJ databases">
        <title>Proposal to divide the Flavobacteriaceae and reorganize its genera based on Amino Acid Identity values calculated from whole genome sequences.</title>
        <authorList>
            <person name="Nicholson A.C."/>
            <person name="Gulvik C.A."/>
            <person name="Whitney A.M."/>
            <person name="Humrighouse B.W."/>
            <person name="Bell M."/>
            <person name="Holmes B."/>
            <person name="Steigerwalt A.B."/>
            <person name="Villarma A."/>
            <person name="Sheth M."/>
            <person name="Batra D."/>
            <person name="Pryor J."/>
            <person name="Bernardet J.-F."/>
            <person name="Hugo C."/>
            <person name="Kampfer P."/>
            <person name="Newman J.D."/>
            <person name="McQuiston J.R."/>
        </authorList>
    </citation>
    <scope>NUCLEOTIDE SEQUENCE [LARGE SCALE GENOMIC DNA]</scope>
    <source>
        <strain evidence="3">H4753</strain>
    </source>
</reference>
<dbReference type="RefSeq" id="WP_124785003.1">
    <property type="nucleotide sequence ID" value="NZ_CP034171.1"/>
</dbReference>
<accession>A0A3G8WK11</accession>
<dbReference type="AlphaFoldDB" id="A0A3G8WK11"/>
<feature type="domain" description="DUF5675" evidence="1">
    <location>
        <begin position="3"/>
        <end position="111"/>
    </location>
</feature>
<name>A0A3G8WK11_9FLAO</name>
<organism evidence="2 3">
    <name type="scientific">Chryseobacterium taklimakanense</name>
    <dbReference type="NCBI Taxonomy" id="536441"/>
    <lineage>
        <taxon>Bacteria</taxon>
        <taxon>Pseudomonadati</taxon>
        <taxon>Bacteroidota</taxon>
        <taxon>Flavobacteriia</taxon>
        <taxon>Flavobacteriales</taxon>
        <taxon>Weeksellaceae</taxon>
        <taxon>Chryseobacterium group</taxon>
        <taxon>Chryseobacterium</taxon>
    </lineage>
</organism>
<proteinExistence type="predicted"/>